<organism evidence="3 4">
    <name type="scientific">Polypterus senegalus</name>
    <name type="common">Senegal bichir</name>
    <dbReference type="NCBI Taxonomy" id="55291"/>
    <lineage>
        <taxon>Eukaryota</taxon>
        <taxon>Metazoa</taxon>
        <taxon>Chordata</taxon>
        <taxon>Craniata</taxon>
        <taxon>Vertebrata</taxon>
        <taxon>Euteleostomi</taxon>
        <taxon>Actinopterygii</taxon>
        <taxon>Polypteriformes</taxon>
        <taxon>Polypteridae</taxon>
        <taxon>Polypterus</taxon>
    </lineage>
</organism>
<dbReference type="Pfam" id="PF05760">
    <property type="entry name" value="IER"/>
    <property type="match status" value="1"/>
</dbReference>
<feature type="non-terminal residue" evidence="3">
    <location>
        <position position="1"/>
    </location>
</feature>
<feature type="compositionally biased region" description="Low complexity" evidence="2">
    <location>
        <begin position="193"/>
        <end position="216"/>
    </location>
</feature>
<evidence type="ECO:0000313" key="3">
    <source>
        <dbReference type="EMBL" id="KAG2463999.1"/>
    </source>
</evidence>
<dbReference type="InterPro" id="IPR008653">
    <property type="entry name" value="IER"/>
</dbReference>
<name>A0A8X7XA70_POLSE</name>
<dbReference type="PANTHER" id="PTHR15895">
    <property type="entry name" value="IMMEDIATE EARLY RESPONSE GENE"/>
    <property type="match status" value="1"/>
</dbReference>
<feature type="region of interest" description="Disordered" evidence="2">
    <location>
        <begin position="342"/>
        <end position="371"/>
    </location>
</feature>
<feature type="region of interest" description="Disordered" evidence="2">
    <location>
        <begin position="150"/>
        <end position="232"/>
    </location>
</feature>
<protein>
    <submittedName>
        <fullName evidence="3">IER5 protein</fullName>
    </submittedName>
</protein>
<evidence type="ECO:0000313" key="4">
    <source>
        <dbReference type="Proteomes" id="UP000886611"/>
    </source>
</evidence>
<feature type="compositionally biased region" description="Basic and acidic residues" evidence="2">
    <location>
        <begin position="81"/>
        <end position="94"/>
    </location>
</feature>
<dbReference type="EMBL" id="JAATIS010003638">
    <property type="protein sequence ID" value="KAG2463999.1"/>
    <property type="molecule type" value="Genomic_DNA"/>
</dbReference>
<proteinExistence type="inferred from homology"/>
<comment type="caution">
    <text evidence="3">The sequence shown here is derived from an EMBL/GenBank/DDBJ whole genome shotgun (WGS) entry which is preliminary data.</text>
</comment>
<evidence type="ECO:0000256" key="2">
    <source>
        <dbReference type="SAM" id="MobiDB-lite"/>
    </source>
</evidence>
<evidence type="ECO:0000256" key="1">
    <source>
        <dbReference type="ARBA" id="ARBA00006186"/>
    </source>
</evidence>
<comment type="similarity">
    <text evidence="1">Belongs to the IER family.</text>
</comment>
<dbReference type="AlphaFoldDB" id="A0A8X7XA70"/>
<keyword evidence="4" id="KW-1185">Reference proteome</keyword>
<feature type="compositionally biased region" description="Polar residues" evidence="2">
    <location>
        <begin position="342"/>
        <end position="361"/>
    </location>
</feature>
<feature type="region of interest" description="Disordered" evidence="2">
    <location>
        <begin position="119"/>
        <end position="138"/>
    </location>
</feature>
<accession>A0A8X7XA70</accession>
<reference evidence="3 4" key="1">
    <citation type="journal article" date="2021" name="Cell">
        <title>Tracing the genetic footprints of vertebrate landing in non-teleost ray-finned fishes.</title>
        <authorList>
            <person name="Bi X."/>
            <person name="Wang K."/>
            <person name="Yang L."/>
            <person name="Pan H."/>
            <person name="Jiang H."/>
            <person name="Wei Q."/>
            <person name="Fang M."/>
            <person name="Yu H."/>
            <person name="Zhu C."/>
            <person name="Cai Y."/>
            <person name="He Y."/>
            <person name="Gan X."/>
            <person name="Zeng H."/>
            <person name="Yu D."/>
            <person name="Zhu Y."/>
            <person name="Jiang H."/>
            <person name="Qiu Q."/>
            <person name="Yang H."/>
            <person name="Zhang Y.E."/>
            <person name="Wang W."/>
            <person name="Zhu M."/>
            <person name="He S."/>
            <person name="Zhang G."/>
        </authorList>
    </citation>
    <scope>NUCLEOTIDE SEQUENCE [LARGE SCALE GENOMIC DNA]</scope>
    <source>
        <strain evidence="3">Bchr_013</strain>
    </source>
</reference>
<dbReference type="Proteomes" id="UP000886611">
    <property type="component" value="Unassembled WGS sequence"/>
</dbReference>
<sequence>MEFKVEAHRIMSISLGKIYNSRVQRGGIKLHKNLLVSLVLRSARQVYLSDYYQGVCLNAQTMDTAQPWPPGETMDSELDENDSREHELTHEVGSDVRTSTPERPGSPVPALLNDALAAPQPVAPPQLPSRRCSNAAAREGEANATRECGALGGVESDSDTPSNPPAASFCRKRRSCEKMTTPPPESPLKKIKQQQQPTATTISTTTTTTTTAAEAQELPPQAGDGEEEMDTSNVSSLISIFGSSFSGLLGKESPAVEPGAEDRGQRYDLSIDIVTHPSDSQSFFSIVFQMWHLRRRGKQEKRSLTSRLDMGVLSSPGRCCSRASTMQLAMMVARIMYSNGVQERSQGESMSSMDNSKNTPGQVGGRVEVGR</sequence>
<gene>
    <name evidence="3" type="primary">Ier5</name>
    <name evidence="3" type="ORF">GTO96_0003602</name>
</gene>
<feature type="non-terminal residue" evidence="3">
    <location>
        <position position="371"/>
    </location>
</feature>
<feature type="region of interest" description="Disordered" evidence="2">
    <location>
        <begin position="66"/>
        <end position="110"/>
    </location>
</feature>